<dbReference type="RefSeq" id="WP_053371128.1">
    <property type="nucleotide sequence ID" value="NZ_KQ435292.1"/>
</dbReference>
<gene>
    <name evidence="1" type="ORF">M768_13995</name>
</gene>
<keyword evidence="2" id="KW-1185">Reference proteome</keyword>
<name>A0A0M0F4W3_CELCE</name>
<dbReference type="Proteomes" id="UP000037387">
    <property type="component" value="Unassembled WGS sequence"/>
</dbReference>
<organism evidence="1 2">
    <name type="scientific">Cellulosimicrobium cellulans F16</name>
    <dbReference type="NCBI Taxonomy" id="1350482"/>
    <lineage>
        <taxon>Bacteria</taxon>
        <taxon>Bacillati</taxon>
        <taxon>Actinomycetota</taxon>
        <taxon>Actinomycetes</taxon>
        <taxon>Micrococcales</taxon>
        <taxon>Promicromonosporaceae</taxon>
        <taxon>Cellulosimicrobium</taxon>
    </lineage>
</organism>
<proteinExistence type="predicted"/>
<accession>A0A0M0F4W3</accession>
<evidence type="ECO:0000313" key="1">
    <source>
        <dbReference type="EMBL" id="KON72615.1"/>
    </source>
</evidence>
<dbReference type="AlphaFoldDB" id="A0A0M0F4W3"/>
<protein>
    <submittedName>
        <fullName evidence="1">Uncharacterized protein</fullName>
    </submittedName>
</protein>
<reference evidence="1 2" key="1">
    <citation type="journal article" date="2015" name="Sci. Rep.">
        <title>Functional and structural properties of a novel cellulosome-like multienzyme complex: efficient glycoside hydrolysis of water-insoluble 7-xylosyl-10-deacetylpaclitaxel.</title>
        <authorList>
            <person name="Dou T.Y."/>
            <person name="Luan H.W."/>
            <person name="Ge G.B."/>
            <person name="Dong M.M."/>
            <person name="Zou H.F."/>
            <person name="He Y.Q."/>
            <person name="Cui P."/>
            <person name="Wang J.Y."/>
            <person name="Hao D.C."/>
            <person name="Yang S.L."/>
            <person name="Yang L."/>
        </authorList>
    </citation>
    <scope>NUCLEOTIDE SEQUENCE [LARGE SCALE GENOMIC DNA]</scope>
    <source>
        <strain evidence="1 2">F16</strain>
    </source>
</reference>
<sequence length="125" mass="13350">MKVTAKATREGGWWAVEVPEVPGLFTQAKRLDQVGEMVVDAAQLLGHEDVEVTVVPQLDDADAALVESATAHRVALREAESAAAAASREAVARLRREGLPVRDVATIMGISPQRVSVLDPSRRAS</sequence>
<evidence type="ECO:0000313" key="2">
    <source>
        <dbReference type="Proteomes" id="UP000037387"/>
    </source>
</evidence>
<comment type="caution">
    <text evidence="1">The sequence shown here is derived from an EMBL/GenBank/DDBJ whole genome shotgun (WGS) entry which is preliminary data.</text>
</comment>
<dbReference type="SUPFAM" id="SSF143100">
    <property type="entry name" value="TTHA1013/TTHA0281-like"/>
    <property type="match status" value="1"/>
</dbReference>
<dbReference type="EMBL" id="ATNL01000011">
    <property type="protein sequence ID" value="KON72615.1"/>
    <property type="molecule type" value="Genomic_DNA"/>
</dbReference>
<dbReference type="InterPro" id="IPR035069">
    <property type="entry name" value="TTHA1013/TTHA0281-like"/>
</dbReference>
<dbReference type="PATRIC" id="fig|1350482.3.peg.3135"/>